<name>A0ABZ2G5A9_9SPHN</name>
<evidence type="ECO:0008006" key="4">
    <source>
        <dbReference type="Google" id="ProtNLM"/>
    </source>
</evidence>
<evidence type="ECO:0000256" key="1">
    <source>
        <dbReference type="SAM" id="Coils"/>
    </source>
</evidence>
<organism evidence="2 3">
    <name type="scientific">Sphingomonas kaistensis</name>
    <dbReference type="NCBI Taxonomy" id="298708"/>
    <lineage>
        <taxon>Bacteria</taxon>
        <taxon>Pseudomonadati</taxon>
        <taxon>Pseudomonadota</taxon>
        <taxon>Alphaproteobacteria</taxon>
        <taxon>Sphingomonadales</taxon>
        <taxon>Sphingomonadaceae</taxon>
        <taxon>Sphingomonas</taxon>
    </lineage>
</organism>
<keyword evidence="3" id="KW-1185">Reference proteome</keyword>
<keyword evidence="1" id="KW-0175">Coiled coil</keyword>
<sequence length="82" mass="9742">MNPFEFVLILLGLIFIWQIVKHKMGIRTDENGEVIAPPQESADTRQLRDEVRQLKERIQVLERITVEKENSLSREIEDLRNR</sequence>
<reference evidence="2 3" key="1">
    <citation type="submission" date="2024-02" db="EMBL/GenBank/DDBJ databases">
        <title>Full genome sequence of Sphingomonas kaistensis.</title>
        <authorList>
            <person name="Poletto B.L."/>
            <person name="Silva G."/>
            <person name="Galante D."/>
            <person name="Campos K.R."/>
            <person name="Santos M.B.N."/>
            <person name="Sacchi C.T."/>
        </authorList>
    </citation>
    <scope>NUCLEOTIDE SEQUENCE [LARGE SCALE GENOMIC DNA]</scope>
    <source>
        <strain evidence="2 3">MA4R</strain>
    </source>
</reference>
<protein>
    <recommendedName>
        <fullName evidence="4">Phage shock protein B</fullName>
    </recommendedName>
</protein>
<gene>
    <name evidence="2" type="ORF">V6R86_10555</name>
</gene>
<evidence type="ECO:0000313" key="3">
    <source>
        <dbReference type="Proteomes" id="UP001382935"/>
    </source>
</evidence>
<dbReference type="EMBL" id="CP145607">
    <property type="protein sequence ID" value="WWM71102.1"/>
    <property type="molecule type" value="Genomic_DNA"/>
</dbReference>
<feature type="coiled-coil region" evidence="1">
    <location>
        <begin position="44"/>
        <end position="71"/>
    </location>
</feature>
<dbReference type="Proteomes" id="UP001382935">
    <property type="component" value="Chromosome"/>
</dbReference>
<proteinExistence type="predicted"/>
<accession>A0ABZ2G5A9</accession>
<evidence type="ECO:0000313" key="2">
    <source>
        <dbReference type="EMBL" id="WWM71102.1"/>
    </source>
</evidence>
<dbReference type="RefSeq" id="WP_338504396.1">
    <property type="nucleotide sequence ID" value="NZ_CP145607.1"/>
</dbReference>